<feature type="transmembrane region" description="Helical" evidence="1">
    <location>
        <begin position="295"/>
        <end position="313"/>
    </location>
</feature>
<feature type="transmembrane region" description="Helical" evidence="1">
    <location>
        <begin position="110"/>
        <end position="131"/>
    </location>
</feature>
<feature type="transmembrane region" description="Helical" evidence="1">
    <location>
        <begin position="237"/>
        <end position="259"/>
    </location>
</feature>
<sequence>MLSYFLSLSFHLTDLHTCYLFLSFPSIFIIKHRANENDLIISIVTKLLRTISFINHSFFSALLTRLLFTSFAAIVPFSIPFLYQLSILTTLTDFLSFSFFRFLPSFSTKILNFIHSYFFFPIILVIFFSVFFFIPLFIFHLISTFILFPDLLILFFSLSHSYFFHSFLFFSDSLLDVFSLFLSHTLLLTSPPLIHFSPYLFYRIFHILFNLCISLSPLFISLLLSFHYVFHTHFHLFLSYSFYLLAVFFFHTFSFLFLFGHSFPYFFLSLVIFIPDLIISLSIFLFFPSCYCLDVFILSFIYFFYPDIIYFYFSL</sequence>
<dbReference type="AlphaFoldDB" id="A0A812BPA0"/>
<feature type="transmembrane region" description="Helical" evidence="1">
    <location>
        <begin position="167"/>
        <end position="187"/>
    </location>
</feature>
<reference evidence="2" key="1">
    <citation type="submission" date="2021-01" db="EMBL/GenBank/DDBJ databases">
        <authorList>
            <person name="Li R."/>
            <person name="Bekaert M."/>
        </authorList>
    </citation>
    <scope>NUCLEOTIDE SEQUENCE</scope>
    <source>
        <strain evidence="2">Farmed</strain>
    </source>
</reference>
<feature type="transmembrane region" description="Helical" evidence="1">
    <location>
        <begin position="51"/>
        <end position="75"/>
    </location>
</feature>
<comment type="caution">
    <text evidence="2">The sequence shown here is derived from an EMBL/GenBank/DDBJ whole genome shotgun (WGS) entry which is preliminary data.</text>
</comment>
<keyword evidence="1" id="KW-0812">Transmembrane</keyword>
<dbReference type="Proteomes" id="UP000597762">
    <property type="component" value="Unassembled WGS sequence"/>
</dbReference>
<feature type="transmembrane region" description="Helical" evidence="1">
    <location>
        <begin position="265"/>
        <end position="288"/>
    </location>
</feature>
<keyword evidence="1" id="KW-0472">Membrane</keyword>
<keyword evidence="1" id="KW-1133">Transmembrane helix</keyword>
<protein>
    <submittedName>
        <fullName evidence="2">Uncharacterized protein</fullName>
    </submittedName>
</protein>
<name>A0A812BPA0_ACAPH</name>
<dbReference type="EMBL" id="CAHIKZ030000774">
    <property type="protein sequence ID" value="CAE1237980.1"/>
    <property type="molecule type" value="Genomic_DNA"/>
</dbReference>
<proteinExistence type="predicted"/>
<gene>
    <name evidence="2" type="ORF">SPHA_21015</name>
</gene>
<accession>A0A812BPA0</accession>
<feature type="transmembrane region" description="Helical" evidence="1">
    <location>
        <begin position="81"/>
        <end position="103"/>
    </location>
</feature>
<evidence type="ECO:0000313" key="3">
    <source>
        <dbReference type="Proteomes" id="UP000597762"/>
    </source>
</evidence>
<feature type="transmembrane region" description="Helical" evidence="1">
    <location>
        <begin position="137"/>
        <end position="155"/>
    </location>
</feature>
<organism evidence="2 3">
    <name type="scientific">Acanthosepion pharaonis</name>
    <name type="common">Pharaoh cuttlefish</name>
    <name type="synonym">Sepia pharaonis</name>
    <dbReference type="NCBI Taxonomy" id="158019"/>
    <lineage>
        <taxon>Eukaryota</taxon>
        <taxon>Metazoa</taxon>
        <taxon>Spiralia</taxon>
        <taxon>Lophotrochozoa</taxon>
        <taxon>Mollusca</taxon>
        <taxon>Cephalopoda</taxon>
        <taxon>Coleoidea</taxon>
        <taxon>Decapodiformes</taxon>
        <taxon>Sepiida</taxon>
        <taxon>Sepiina</taxon>
        <taxon>Sepiidae</taxon>
        <taxon>Acanthosepion</taxon>
    </lineage>
</organism>
<feature type="transmembrane region" description="Helical" evidence="1">
    <location>
        <begin position="12"/>
        <end position="30"/>
    </location>
</feature>
<evidence type="ECO:0000313" key="2">
    <source>
        <dbReference type="EMBL" id="CAE1237980.1"/>
    </source>
</evidence>
<evidence type="ECO:0000256" key="1">
    <source>
        <dbReference type="SAM" id="Phobius"/>
    </source>
</evidence>
<feature type="transmembrane region" description="Helical" evidence="1">
    <location>
        <begin position="207"/>
        <end position="230"/>
    </location>
</feature>
<keyword evidence="3" id="KW-1185">Reference proteome</keyword>